<proteinExistence type="predicted"/>
<reference evidence="2 3" key="1">
    <citation type="journal article" date="2011" name="Science">
        <title>The Selaginella genome identifies genetic changes associated with the evolution of vascular plants.</title>
        <authorList>
            <person name="Banks J.A."/>
            <person name="Nishiyama T."/>
            <person name="Hasebe M."/>
            <person name="Bowman J.L."/>
            <person name="Gribskov M."/>
            <person name="dePamphilis C."/>
            <person name="Albert V.A."/>
            <person name="Aono N."/>
            <person name="Aoyama T."/>
            <person name="Ambrose B.A."/>
            <person name="Ashton N.W."/>
            <person name="Axtell M.J."/>
            <person name="Barker E."/>
            <person name="Barker M.S."/>
            <person name="Bennetzen J.L."/>
            <person name="Bonawitz N.D."/>
            <person name="Chapple C."/>
            <person name="Cheng C."/>
            <person name="Correa L.G."/>
            <person name="Dacre M."/>
            <person name="DeBarry J."/>
            <person name="Dreyer I."/>
            <person name="Elias M."/>
            <person name="Engstrom E.M."/>
            <person name="Estelle M."/>
            <person name="Feng L."/>
            <person name="Finet C."/>
            <person name="Floyd S.K."/>
            <person name="Frommer W.B."/>
            <person name="Fujita T."/>
            <person name="Gramzow L."/>
            <person name="Gutensohn M."/>
            <person name="Harholt J."/>
            <person name="Hattori M."/>
            <person name="Heyl A."/>
            <person name="Hirai T."/>
            <person name="Hiwatashi Y."/>
            <person name="Ishikawa M."/>
            <person name="Iwata M."/>
            <person name="Karol K.G."/>
            <person name="Koehler B."/>
            <person name="Kolukisaoglu U."/>
            <person name="Kubo M."/>
            <person name="Kurata T."/>
            <person name="Lalonde S."/>
            <person name="Li K."/>
            <person name="Li Y."/>
            <person name="Litt A."/>
            <person name="Lyons E."/>
            <person name="Manning G."/>
            <person name="Maruyama T."/>
            <person name="Michael T.P."/>
            <person name="Mikami K."/>
            <person name="Miyazaki S."/>
            <person name="Morinaga S."/>
            <person name="Murata T."/>
            <person name="Mueller-Roeber B."/>
            <person name="Nelson D.R."/>
            <person name="Obara M."/>
            <person name="Oguri Y."/>
            <person name="Olmstead R.G."/>
            <person name="Onodera N."/>
            <person name="Petersen B.L."/>
            <person name="Pils B."/>
            <person name="Prigge M."/>
            <person name="Rensing S.A."/>
            <person name="Riano-Pachon D.M."/>
            <person name="Roberts A.W."/>
            <person name="Sato Y."/>
            <person name="Scheller H.V."/>
            <person name="Schulz B."/>
            <person name="Schulz C."/>
            <person name="Shakirov E.V."/>
            <person name="Shibagaki N."/>
            <person name="Shinohara N."/>
            <person name="Shippen D.E."/>
            <person name="Soerensen I."/>
            <person name="Sotooka R."/>
            <person name="Sugimoto N."/>
            <person name="Sugita M."/>
            <person name="Sumikawa N."/>
            <person name="Tanurdzic M."/>
            <person name="Theissen G."/>
            <person name="Ulvskov P."/>
            <person name="Wakazuki S."/>
            <person name="Weng J.K."/>
            <person name="Willats W.W."/>
            <person name="Wipf D."/>
            <person name="Wolf P.G."/>
            <person name="Yang L."/>
            <person name="Zimmer A.D."/>
            <person name="Zhu Q."/>
            <person name="Mitros T."/>
            <person name="Hellsten U."/>
            <person name="Loque D."/>
            <person name="Otillar R."/>
            <person name="Salamov A."/>
            <person name="Schmutz J."/>
            <person name="Shapiro H."/>
            <person name="Lindquist E."/>
            <person name="Lucas S."/>
            <person name="Rokhsar D."/>
            <person name="Grigoriev I.V."/>
        </authorList>
    </citation>
    <scope>NUCLEOTIDE SEQUENCE [LARGE SCALE GENOMIC DNA]</scope>
</reference>
<dbReference type="Proteomes" id="UP000001514">
    <property type="component" value="Unassembled WGS sequence"/>
</dbReference>
<dbReference type="InParanoid" id="D8SST4"/>
<dbReference type="HOGENOM" id="CLU_1059250_0_0_1"/>
<evidence type="ECO:0000313" key="3">
    <source>
        <dbReference type="Proteomes" id="UP000001514"/>
    </source>
</evidence>
<dbReference type="KEGG" id="smo:SELMODRAFT_425346"/>
<evidence type="ECO:0000256" key="1">
    <source>
        <dbReference type="SAM" id="MobiDB-lite"/>
    </source>
</evidence>
<dbReference type="EMBL" id="GL377638">
    <property type="protein sequence ID" value="EFJ12541.1"/>
    <property type="molecule type" value="Genomic_DNA"/>
</dbReference>
<dbReference type="Gramene" id="EFJ12541">
    <property type="protein sequence ID" value="EFJ12541"/>
    <property type="gene ID" value="SELMODRAFT_425346"/>
</dbReference>
<gene>
    <name evidence="2" type="ORF">SELMODRAFT_425346</name>
</gene>
<dbReference type="AlphaFoldDB" id="D8SST4"/>
<evidence type="ECO:0000313" key="2">
    <source>
        <dbReference type="EMBL" id="EFJ12541.1"/>
    </source>
</evidence>
<organism evidence="3">
    <name type="scientific">Selaginella moellendorffii</name>
    <name type="common">Spikemoss</name>
    <dbReference type="NCBI Taxonomy" id="88036"/>
    <lineage>
        <taxon>Eukaryota</taxon>
        <taxon>Viridiplantae</taxon>
        <taxon>Streptophyta</taxon>
        <taxon>Embryophyta</taxon>
        <taxon>Tracheophyta</taxon>
        <taxon>Lycopodiopsida</taxon>
        <taxon>Selaginellales</taxon>
        <taxon>Selaginellaceae</taxon>
        <taxon>Selaginella</taxon>
    </lineage>
</organism>
<name>D8SST4_SELML</name>
<accession>D8SST4</accession>
<protein>
    <submittedName>
        <fullName evidence="2">Uncharacterized protein</fullName>
    </submittedName>
</protein>
<feature type="region of interest" description="Disordered" evidence="1">
    <location>
        <begin position="233"/>
        <end position="263"/>
    </location>
</feature>
<keyword evidence="3" id="KW-1185">Reference proteome</keyword>
<sequence length="263" mass="28753">MGWGDVSVRTVRKDCTEIKTPLRLGHTLERREGDQSLEVGYQVHIRSAGRSGRQLAGLRSCSDQADGGLRKEEGRPFEFQVPPFSGSTVGDTHADSGILHSGASFQRDKGRFKSESFRVMVLPGEAEWAGQQVGRVGGIHSNPRELVGSLGVMAAQVEEVVSLPWSSRFAQDLSPRRPGIQRDVEHPGGCFDATLPSIAMATEIAQLSPRSVPMALALNTDLKFHEWEARLSGRWRQGPPKETTRAGATQSGMPTPDQRKQCK</sequence>